<keyword evidence="3" id="KW-1003">Cell membrane</keyword>
<dbReference type="InterPro" id="IPR051474">
    <property type="entry name" value="Anti-sigma-K/W_factor"/>
</dbReference>
<evidence type="ECO:0000256" key="6">
    <source>
        <dbReference type="ARBA" id="ARBA00023015"/>
    </source>
</evidence>
<feature type="domain" description="Anti-sigma K factor RskA C-terminal" evidence="13">
    <location>
        <begin position="97"/>
        <end position="232"/>
    </location>
</feature>
<evidence type="ECO:0000256" key="3">
    <source>
        <dbReference type="ARBA" id="ARBA00022475"/>
    </source>
</evidence>
<feature type="domain" description="Putative zinc-finger" evidence="14">
    <location>
        <begin position="9"/>
        <end position="41"/>
    </location>
</feature>
<evidence type="ECO:0000313" key="16">
    <source>
        <dbReference type="Proteomes" id="UP000529783"/>
    </source>
</evidence>
<evidence type="ECO:0000259" key="13">
    <source>
        <dbReference type="Pfam" id="PF10099"/>
    </source>
</evidence>
<dbReference type="Pfam" id="PF10099">
    <property type="entry name" value="RskA_C"/>
    <property type="match status" value="1"/>
</dbReference>
<dbReference type="GO" id="GO:0005886">
    <property type="term" value="C:plasma membrane"/>
    <property type="evidence" value="ECO:0007669"/>
    <property type="project" value="UniProtKB-SubCell"/>
</dbReference>
<dbReference type="InterPro" id="IPR027383">
    <property type="entry name" value="Znf_put"/>
</dbReference>
<dbReference type="Pfam" id="PF13490">
    <property type="entry name" value="zf-HC2"/>
    <property type="match status" value="1"/>
</dbReference>
<evidence type="ECO:0000256" key="7">
    <source>
        <dbReference type="ARBA" id="ARBA00023136"/>
    </source>
</evidence>
<evidence type="ECO:0000256" key="10">
    <source>
        <dbReference type="ARBA" id="ARBA00030803"/>
    </source>
</evidence>
<dbReference type="EMBL" id="JACCBA010000001">
    <property type="protein sequence ID" value="NYD47447.1"/>
    <property type="molecule type" value="Genomic_DNA"/>
</dbReference>
<dbReference type="AlphaFoldDB" id="A0A7Y9EGZ1"/>
<dbReference type="GO" id="GO:0006417">
    <property type="term" value="P:regulation of translation"/>
    <property type="evidence" value="ECO:0007669"/>
    <property type="project" value="TreeGrafter"/>
</dbReference>
<proteinExistence type="predicted"/>
<feature type="transmembrane region" description="Helical" evidence="12">
    <location>
        <begin position="95"/>
        <end position="117"/>
    </location>
</feature>
<dbReference type="InterPro" id="IPR018764">
    <property type="entry name" value="RskA_C"/>
</dbReference>
<accession>A0A7Y9EGZ1</accession>
<feature type="region of interest" description="Disordered" evidence="11">
    <location>
        <begin position="221"/>
        <end position="240"/>
    </location>
</feature>
<evidence type="ECO:0000256" key="11">
    <source>
        <dbReference type="SAM" id="MobiDB-lite"/>
    </source>
</evidence>
<comment type="subcellular location">
    <subcellularLocation>
        <location evidence="2">Cell membrane</location>
    </subcellularLocation>
    <subcellularLocation>
        <location evidence="1">Membrane</location>
        <topology evidence="1">Single-pass membrane protein</topology>
    </subcellularLocation>
</comment>
<protein>
    <recommendedName>
        <fullName evidence="10">Regulator of SigK</fullName>
    </recommendedName>
    <alternativeName>
        <fullName evidence="9">Sigma-K anti-sigma factor RskA</fullName>
    </alternativeName>
</protein>
<reference evidence="15 16" key="1">
    <citation type="submission" date="2020-07" db="EMBL/GenBank/DDBJ databases">
        <title>Sequencing the genomes of 1000 actinobacteria strains.</title>
        <authorList>
            <person name="Klenk H.-P."/>
        </authorList>
    </citation>
    <scope>NUCLEOTIDE SEQUENCE [LARGE SCALE GENOMIC DNA]</scope>
    <source>
        <strain evidence="15 16">DSM 40398</strain>
    </source>
</reference>
<evidence type="ECO:0000256" key="2">
    <source>
        <dbReference type="ARBA" id="ARBA00004236"/>
    </source>
</evidence>
<evidence type="ECO:0000313" key="15">
    <source>
        <dbReference type="EMBL" id="NYD47447.1"/>
    </source>
</evidence>
<keyword evidence="5 12" id="KW-1133">Transmembrane helix</keyword>
<name>A0A7Y9EGZ1_9ACTN</name>
<evidence type="ECO:0000256" key="12">
    <source>
        <dbReference type="SAM" id="Phobius"/>
    </source>
</evidence>
<evidence type="ECO:0000259" key="14">
    <source>
        <dbReference type="Pfam" id="PF13490"/>
    </source>
</evidence>
<keyword evidence="4 12" id="KW-0812">Transmembrane</keyword>
<dbReference type="Gene3D" id="1.10.10.1320">
    <property type="entry name" value="Anti-sigma factor, zinc-finger domain"/>
    <property type="match status" value="1"/>
</dbReference>
<dbReference type="RefSeq" id="WP_179844522.1">
    <property type="nucleotide sequence ID" value="NZ_JACCBA010000001.1"/>
</dbReference>
<keyword evidence="6" id="KW-0805">Transcription regulation</keyword>
<gene>
    <name evidence="15" type="ORF">BJY14_003430</name>
</gene>
<dbReference type="InterPro" id="IPR041916">
    <property type="entry name" value="Anti_sigma_zinc_sf"/>
</dbReference>
<dbReference type="GO" id="GO:0016989">
    <property type="term" value="F:sigma factor antagonist activity"/>
    <property type="evidence" value="ECO:0007669"/>
    <property type="project" value="TreeGrafter"/>
</dbReference>
<dbReference type="PANTHER" id="PTHR37461:SF1">
    <property type="entry name" value="ANTI-SIGMA-K FACTOR RSKA"/>
    <property type="match status" value="1"/>
</dbReference>
<sequence length="240" mass="25604">MTHDLHEHDTHRLAGAYALDALTETERRRFERHLRGCPACADEAAGFRETATRLALAAARRPPDELRGRVMAEIARTRQSPPLARRPPSPRTRGLTWLAAAACLVLAMAGLGAAWHLQRSAEHEQSLNRQVAAVMSAPDAHTSTVRTPDAATVTVVSSRSLGRAVVTTSRMPRLPSARTYQLWWLGPAAPRSAGTMNPSGKDRPLIASGLGDARRIGVTVEPAGGSSRPSGAPILTLGVG</sequence>
<evidence type="ECO:0000256" key="5">
    <source>
        <dbReference type="ARBA" id="ARBA00022989"/>
    </source>
</evidence>
<dbReference type="PANTHER" id="PTHR37461">
    <property type="entry name" value="ANTI-SIGMA-K FACTOR RSKA"/>
    <property type="match status" value="1"/>
</dbReference>
<evidence type="ECO:0000256" key="4">
    <source>
        <dbReference type="ARBA" id="ARBA00022692"/>
    </source>
</evidence>
<comment type="caution">
    <text evidence="15">The sequence shown here is derived from an EMBL/GenBank/DDBJ whole genome shotgun (WGS) entry which is preliminary data.</text>
</comment>
<keyword evidence="8" id="KW-0804">Transcription</keyword>
<evidence type="ECO:0000256" key="8">
    <source>
        <dbReference type="ARBA" id="ARBA00023163"/>
    </source>
</evidence>
<evidence type="ECO:0000256" key="9">
    <source>
        <dbReference type="ARBA" id="ARBA00029829"/>
    </source>
</evidence>
<evidence type="ECO:0000256" key="1">
    <source>
        <dbReference type="ARBA" id="ARBA00004167"/>
    </source>
</evidence>
<organism evidence="15 16">
    <name type="scientific">Actinomadura luteofluorescens</name>
    <dbReference type="NCBI Taxonomy" id="46163"/>
    <lineage>
        <taxon>Bacteria</taxon>
        <taxon>Bacillati</taxon>
        <taxon>Actinomycetota</taxon>
        <taxon>Actinomycetes</taxon>
        <taxon>Streptosporangiales</taxon>
        <taxon>Thermomonosporaceae</taxon>
        <taxon>Actinomadura</taxon>
    </lineage>
</organism>
<keyword evidence="16" id="KW-1185">Reference proteome</keyword>
<keyword evidence="7 12" id="KW-0472">Membrane</keyword>
<dbReference type="Proteomes" id="UP000529783">
    <property type="component" value="Unassembled WGS sequence"/>
</dbReference>